<proteinExistence type="predicted"/>
<keyword evidence="4" id="KW-1185">Reference proteome</keyword>
<dbReference type="Pfam" id="PF00646">
    <property type="entry name" value="F-box"/>
    <property type="match status" value="1"/>
</dbReference>
<evidence type="ECO:0000259" key="2">
    <source>
        <dbReference type="PROSITE" id="PS50181"/>
    </source>
</evidence>
<protein>
    <recommendedName>
        <fullName evidence="2">F-box domain-containing protein</fullName>
    </recommendedName>
</protein>
<feature type="region of interest" description="Disordered" evidence="1">
    <location>
        <begin position="434"/>
        <end position="461"/>
    </location>
</feature>
<dbReference type="CDD" id="cd09917">
    <property type="entry name" value="F-box_SF"/>
    <property type="match status" value="1"/>
</dbReference>
<dbReference type="InterPro" id="IPR036047">
    <property type="entry name" value="F-box-like_dom_sf"/>
</dbReference>
<sequence>MGKQSSANEPVPMRRRKQKELGGTKATSASASSSSPGDSMVGQLSLLLTMPLDVFFEVASHLKPVDLLHLARVSSAFRKMLLSRSSRRIWIAARNNIVPEIPDGPDDLSEPRYARLLFERDCTTCGATGAEFLDYANYHRFCSTCWSSSVRPGGQLAYDSGFYYDPDFKKVIYDLLPGVPGGAYQAYQHAQAWRGPFSIPENNKQTEHTFYHRSDFAAVTEEYRQVRAGETSISMKQFVAKYKARTQARLLFQVEIIMVDLDRRQARAVFEHHMTDRKLAIAEKLRELDYDPEDYPATDPDFHSLLDQRAALTPRIWHNIKPKLLEMLQAERTRRADDAFHTKWFMRMQELQPIYDAFVQVVKGRDSTDVWASMMPAFGAAVKLPSMRALLTSSSPTEHVVESDFAAIRPALMRDVRVAMRKIQHHCANVLRETASGASHASTSTTGTHKGKGKGKGKARDVSETILEPEIDIEDLFADDPAAADRALLDRPTSLFECVHPSCLEAEVYGVPQMSTAMTFLGVLEHDATYHTSPSWDTIPVRPLAETMCALMPRLLDSLGMPRGTTLSALHQRLSNERPSRCSCGMRFHQPHQVVGTIGPMMSGSESYCLSHLLQHISGQWHPLVGYKLNVYNQNTVHNITLEPKSNAYAHQTGMQAGQMQIGGIGPMSLQSLISNVNGLGGMHPLGIMQRAQFATHAQTAGIIGLLQFNAPVAPAAASAVPVGPSHPFVQAQMHALAGMLNQPGAIVGAAREVMKSRKRR</sequence>
<dbReference type="InterPro" id="IPR001810">
    <property type="entry name" value="F-box_dom"/>
</dbReference>
<dbReference type="OrthoDB" id="2751682at2759"/>
<name>A0A371DJN6_9APHY</name>
<reference evidence="3 4" key="1">
    <citation type="journal article" date="2018" name="Biotechnol. Biofuels">
        <title>Integrative visual omics of the white-rot fungus Polyporus brumalis exposes the biotechnological potential of its oxidative enzymes for delignifying raw plant biomass.</title>
        <authorList>
            <person name="Miyauchi S."/>
            <person name="Rancon A."/>
            <person name="Drula E."/>
            <person name="Hage H."/>
            <person name="Chaduli D."/>
            <person name="Favel A."/>
            <person name="Grisel S."/>
            <person name="Henrissat B."/>
            <person name="Herpoel-Gimbert I."/>
            <person name="Ruiz-Duenas F.J."/>
            <person name="Chevret D."/>
            <person name="Hainaut M."/>
            <person name="Lin J."/>
            <person name="Wang M."/>
            <person name="Pangilinan J."/>
            <person name="Lipzen A."/>
            <person name="Lesage-Meessen L."/>
            <person name="Navarro D."/>
            <person name="Riley R."/>
            <person name="Grigoriev I.V."/>
            <person name="Zhou S."/>
            <person name="Raouche S."/>
            <person name="Rosso M.N."/>
        </authorList>
    </citation>
    <scope>NUCLEOTIDE SEQUENCE [LARGE SCALE GENOMIC DNA]</scope>
    <source>
        <strain evidence="3 4">BRFM 1820</strain>
    </source>
</reference>
<gene>
    <name evidence="3" type="ORF">OH76DRAFT_1433468</name>
</gene>
<feature type="region of interest" description="Disordered" evidence="1">
    <location>
        <begin position="1"/>
        <end position="38"/>
    </location>
</feature>
<feature type="domain" description="F-box" evidence="2">
    <location>
        <begin position="44"/>
        <end position="93"/>
    </location>
</feature>
<evidence type="ECO:0000313" key="3">
    <source>
        <dbReference type="EMBL" id="RDX52708.1"/>
    </source>
</evidence>
<dbReference type="AlphaFoldDB" id="A0A371DJN6"/>
<evidence type="ECO:0000256" key="1">
    <source>
        <dbReference type="SAM" id="MobiDB-lite"/>
    </source>
</evidence>
<accession>A0A371DJN6</accession>
<dbReference type="Proteomes" id="UP000256964">
    <property type="component" value="Unassembled WGS sequence"/>
</dbReference>
<evidence type="ECO:0000313" key="4">
    <source>
        <dbReference type="Proteomes" id="UP000256964"/>
    </source>
</evidence>
<dbReference type="STRING" id="139420.A0A371DJN6"/>
<organism evidence="3 4">
    <name type="scientific">Lentinus brumalis</name>
    <dbReference type="NCBI Taxonomy" id="2498619"/>
    <lineage>
        <taxon>Eukaryota</taxon>
        <taxon>Fungi</taxon>
        <taxon>Dikarya</taxon>
        <taxon>Basidiomycota</taxon>
        <taxon>Agaricomycotina</taxon>
        <taxon>Agaricomycetes</taxon>
        <taxon>Polyporales</taxon>
        <taxon>Polyporaceae</taxon>
        <taxon>Lentinus</taxon>
    </lineage>
</organism>
<feature type="compositionally biased region" description="Low complexity" evidence="1">
    <location>
        <begin position="434"/>
        <end position="448"/>
    </location>
</feature>
<dbReference type="EMBL" id="KZ857389">
    <property type="protein sequence ID" value="RDX52708.1"/>
    <property type="molecule type" value="Genomic_DNA"/>
</dbReference>
<dbReference type="SUPFAM" id="SSF81383">
    <property type="entry name" value="F-box domain"/>
    <property type="match status" value="1"/>
</dbReference>
<dbReference type="SMART" id="SM00256">
    <property type="entry name" value="FBOX"/>
    <property type="match status" value="1"/>
</dbReference>
<dbReference type="PROSITE" id="PS50181">
    <property type="entry name" value="FBOX"/>
    <property type="match status" value="1"/>
</dbReference>